<comment type="function">
    <text evidence="6 9">Catalyzes cyclization of the linear tetrapyrrole, hydroxymethylbilane, to the macrocyclic uroporphyrinogen III.</text>
</comment>
<dbReference type="UniPathway" id="UPA00251">
    <property type="reaction ID" value="UER00320"/>
</dbReference>
<dbReference type="CDD" id="cd06578">
    <property type="entry name" value="HemD"/>
    <property type="match status" value="1"/>
</dbReference>
<gene>
    <name evidence="11" type="ordered locus">Oter_3476</name>
</gene>
<evidence type="ECO:0000256" key="9">
    <source>
        <dbReference type="RuleBase" id="RU366031"/>
    </source>
</evidence>
<evidence type="ECO:0000256" key="7">
    <source>
        <dbReference type="ARBA" id="ARBA00040167"/>
    </source>
</evidence>
<dbReference type="Gene3D" id="3.40.50.10090">
    <property type="match status" value="2"/>
</dbReference>
<sequence>MARSSSSNSLHGRRIIVTRAREQASELSAKLTALGAEVLELPLIRVSKHISKEALADVLLELGSYDWIVFTSANGVRYFFEEFLRIFDDIRSLGLLRFACVGDATAKGIRELHLKVECQPKVATGEALADALIETGSLDNAKVVVITGNLNRDVLVTKLEGAHAIVDQLQVYQTERVDLTDNPAAAEFRTQGADAVLFASSSAVDSFAAQQAALTLQKGAKPPLFGSIGPLTSESLTKAGLEIGFVAKEPNLDSLVQALVKKLGARESRQ</sequence>
<evidence type="ECO:0000256" key="4">
    <source>
        <dbReference type="ARBA" id="ARBA00023239"/>
    </source>
</evidence>
<evidence type="ECO:0000313" key="12">
    <source>
        <dbReference type="Proteomes" id="UP000007013"/>
    </source>
</evidence>
<feature type="domain" description="Tetrapyrrole biosynthesis uroporphyrinogen III synthase" evidence="10">
    <location>
        <begin position="25"/>
        <end position="257"/>
    </location>
</feature>
<evidence type="ECO:0000256" key="1">
    <source>
        <dbReference type="ARBA" id="ARBA00004772"/>
    </source>
</evidence>
<dbReference type="HOGENOM" id="CLU_011276_9_5_0"/>
<dbReference type="GO" id="GO:0006782">
    <property type="term" value="P:protoporphyrinogen IX biosynthetic process"/>
    <property type="evidence" value="ECO:0007669"/>
    <property type="project" value="UniProtKB-UniRule"/>
</dbReference>
<dbReference type="RefSeq" id="WP_012376282.1">
    <property type="nucleotide sequence ID" value="NC_010571.1"/>
</dbReference>
<dbReference type="KEGG" id="ote:Oter_3476"/>
<dbReference type="AlphaFoldDB" id="B1ZV86"/>
<dbReference type="OrthoDB" id="9815856at2"/>
<organism evidence="11 12">
    <name type="scientific">Opitutus terrae (strain DSM 11246 / JCM 15787 / PB90-1)</name>
    <dbReference type="NCBI Taxonomy" id="452637"/>
    <lineage>
        <taxon>Bacteria</taxon>
        <taxon>Pseudomonadati</taxon>
        <taxon>Verrucomicrobiota</taxon>
        <taxon>Opitutia</taxon>
        <taxon>Opitutales</taxon>
        <taxon>Opitutaceae</taxon>
        <taxon>Opitutus</taxon>
    </lineage>
</organism>
<dbReference type="InterPro" id="IPR036108">
    <property type="entry name" value="4pyrrol_syn_uPrphyn_synt_sf"/>
</dbReference>
<evidence type="ECO:0000259" key="10">
    <source>
        <dbReference type="Pfam" id="PF02602"/>
    </source>
</evidence>
<accession>B1ZV86</accession>
<dbReference type="EMBL" id="CP001032">
    <property type="protein sequence ID" value="ACB76753.1"/>
    <property type="molecule type" value="Genomic_DNA"/>
</dbReference>
<name>B1ZV86_OPITP</name>
<dbReference type="PANTHER" id="PTHR38042">
    <property type="entry name" value="UROPORPHYRINOGEN-III SYNTHASE, CHLOROPLASTIC"/>
    <property type="match status" value="1"/>
</dbReference>
<dbReference type="STRING" id="452637.Oter_3476"/>
<evidence type="ECO:0000256" key="3">
    <source>
        <dbReference type="ARBA" id="ARBA00013109"/>
    </source>
</evidence>
<evidence type="ECO:0000256" key="6">
    <source>
        <dbReference type="ARBA" id="ARBA00037589"/>
    </source>
</evidence>
<dbReference type="GO" id="GO:0004852">
    <property type="term" value="F:uroporphyrinogen-III synthase activity"/>
    <property type="evidence" value="ECO:0007669"/>
    <property type="project" value="UniProtKB-UniRule"/>
</dbReference>
<protein>
    <recommendedName>
        <fullName evidence="7 9">Uroporphyrinogen-III synthase</fullName>
        <ecNumber evidence="3 9">4.2.1.75</ecNumber>
    </recommendedName>
</protein>
<keyword evidence="5 9" id="KW-0627">Porphyrin biosynthesis</keyword>
<evidence type="ECO:0000256" key="8">
    <source>
        <dbReference type="ARBA" id="ARBA00048617"/>
    </source>
</evidence>
<dbReference type="EC" id="4.2.1.75" evidence="3 9"/>
<comment type="pathway">
    <text evidence="1 9">Porphyrin-containing compound metabolism; protoporphyrin-IX biosynthesis; coproporphyrinogen-III from 5-aminolevulinate: step 3/4.</text>
</comment>
<evidence type="ECO:0000313" key="11">
    <source>
        <dbReference type="EMBL" id="ACB76753.1"/>
    </source>
</evidence>
<dbReference type="SUPFAM" id="SSF69618">
    <property type="entry name" value="HemD-like"/>
    <property type="match status" value="1"/>
</dbReference>
<reference evidence="11 12" key="1">
    <citation type="journal article" date="2011" name="J. Bacteriol.">
        <title>Genome sequence of the verrucomicrobium Opitutus terrae PB90-1, an abundant inhabitant of rice paddy soil ecosystems.</title>
        <authorList>
            <person name="van Passel M.W."/>
            <person name="Kant R."/>
            <person name="Palva A."/>
            <person name="Copeland A."/>
            <person name="Lucas S."/>
            <person name="Lapidus A."/>
            <person name="Glavina del Rio T."/>
            <person name="Pitluck S."/>
            <person name="Goltsman E."/>
            <person name="Clum A."/>
            <person name="Sun H."/>
            <person name="Schmutz J."/>
            <person name="Larimer F.W."/>
            <person name="Land M.L."/>
            <person name="Hauser L."/>
            <person name="Kyrpides N."/>
            <person name="Mikhailova N."/>
            <person name="Richardson P.P."/>
            <person name="Janssen P.H."/>
            <person name="de Vos W.M."/>
            <person name="Smidt H."/>
        </authorList>
    </citation>
    <scope>NUCLEOTIDE SEQUENCE [LARGE SCALE GENOMIC DNA]</scope>
    <source>
        <strain evidence="12">DSM 11246 / JCM 15787 / PB90-1</strain>
    </source>
</reference>
<dbReference type="eggNOG" id="COG1587">
    <property type="taxonomic scope" value="Bacteria"/>
</dbReference>
<comment type="catalytic activity">
    <reaction evidence="8 9">
        <text>hydroxymethylbilane = uroporphyrinogen III + H2O</text>
        <dbReference type="Rhea" id="RHEA:18965"/>
        <dbReference type="ChEBI" id="CHEBI:15377"/>
        <dbReference type="ChEBI" id="CHEBI:57308"/>
        <dbReference type="ChEBI" id="CHEBI:57845"/>
        <dbReference type="EC" id="4.2.1.75"/>
    </reaction>
</comment>
<keyword evidence="12" id="KW-1185">Reference proteome</keyword>
<dbReference type="Pfam" id="PF02602">
    <property type="entry name" value="HEM4"/>
    <property type="match status" value="1"/>
</dbReference>
<dbReference type="InterPro" id="IPR039793">
    <property type="entry name" value="UROS/Hem4"/>
</dbReference>
<proteinExistence type="inferred from homology"/>
<evidence type="ECO:0000256" key="2">
    <source>
        <dbReference type="ARBA" id="ARBA00008133"/>
    </source>
</evidence>
<evidence type="ECO:0000256" key="5">
    <source>
        <dbReference type="ARBA" id="ARBA00023244"/>
    </source>
</evidence>
<comment type="similarity">
    <text evidence="2 9">Belongs to the uroporphyrinogen-III synthase family.</text>
</comment>
<keyword evidence="4 9" id="KW-0456">Lyase</keyword>
<dbReference type="GO" id="GO:0006780">
    <property type="term" value="P:uroporphyrinogen III biosynthetic process"/>
    <property type="evidence" value="ECO:0007669"/>
    <property type="project" value="UniProtKB-UniRule"/>
</dbReference>
<dbReference type="PANTHER" id="PTHR38042:SF1">
    <property type="entry name" value="UROPORPHYRINOGEN-III SYNTHASE, CHLOROPLASTIC"/>
    <property type="match status" value="1"/>
</dbReference>
<dbReference type="Proteomes" id="UP000007013">
    <property type="component" value="Chromosome"/>
</dbReference>
<dbReference type="InterPro" id="IPR003754">
    <property type="entry name" value="4pyrrol_synth_uPrphyn_synth"/>
</dbReference>